<dbReference type="RefSeq" id="XP_066667235.1">
    <property type="nucleotide sequence ID" value="XM_066811893.1"/>
</dbReference>
<keyword evidence="3" id="KW-1185">Reference proteome</keyword>
<keyword evidence="1" id="KW-1133">Transmembrane helix</keyword>
<evidence type="ECO:0000313" key="2">
    <source>
        <dbReference type="EMBL" id="KAK8079760.1"/>
    </source>
</evidence>
<organism evidence="2 3">
    <name type="scientific">Apiospora hydei</name>
    <dbReference type="NCBI Taxonomy" id="1337664"/>
    <lineage>
        <taxon>Eukaryota</taxon>
        <taxon>Fungi</taxon>
        <taxon>Dikarya</taxon>
        <taxon>Ascomycota</taxon>
        <taxon>Pezizomycotina</taxon>
        <taxon>Sordariomycetes</taxon>
        <taxon>Xylariomycetidae</taxon>
        <taxon>Amphisphaeriales</taxon>
        <taxon>Apiosporaceae</taxon>
        <taxon>Apiospora</taxon>
    </lineage>
</organism>
<evidence type="ECO:0000256" key="1">
    <source>
        <dbReference type="SAM" id="Phobius"/>
    </source>
</evidence>
<gene>
    <name evidence="2" type="ORF">PG997_007578</name>
</gene>
<feature type="transmembrane region" description="Helical" evidence="1">
    <location>
        <begin position="12"/>
        <end position="29"/>
    </location>
</feature>
<proteinExistence type="predicted"/>
<reference evidence="2 3" key="1">
    <citation type="submission" date="2023-01" db="EMBL/GenBank/DDBJ databases">
        <title>Analysis of 21 Apiospora genomes using comparative genomics revels a genus with tremendous synthesis potential of carbohydrate active enzymes and secondary metabolites.</title>
        <authorList>
            <person name="Sorensen T."/>
        </authorList>
    </citation>
    <scope>NUCLEOTIDE SEQUENCE [LARGE SCALE GENOMIC DNA]</scope>
    <source>
        <strain evidence="2 3">CBS 114990</strain>
    </source>
</reference>
<comment type="caution">
    <text evidence="2">The sequence shown here is derived from an EMBL/GenBank/DDBJ whole genome shotgun (WGS) entry which is preliminary data.</text>
</comment>
<dbReference type="EMBL" id="JAQQWN010000006">
    <property type="protein sequence ID" value="KAK8079760.1"/>
    <property type="molecule type" value="Genomic_DNA"/>
</dbReference>
<accession>A0ABR1WBC1</accession>
<protein>
    <submittedName>
        <fullName evidence="2">Uncharacterized protein</fullName>
    </submittedName>
</protein>
<sequence length="155" mass="18599">MMNEIRQFFSYIAFFLLCGLFNLIIALFFREIFYLFKHLFVPPESQVAGNDGVFPEFYRAVYRRQSAKICYKFRRAFYRWCPPARWFFLYGKWETRRILRHFEFVGEGTRLCGASLLLCSYWAVCRHPFEAQMHSPDRGGVCGAYLNANRHRLPF</sequence>
<name>A0ABR1WBC1_9PEZI</name>
<dbReference type="GeneID" id="92044953"/>
<evidence type="ECO:0000313" key="3">
    <source>
        <dbReference type="Proteomes" id="UP001433268"/>
    </source>
</evidence>
<keyword evidence="1" id="KW-0472">Membrane</keyword>
<keyword evidence="1" id="KW-0812">Transmembrane</keyword>
<dbReference type="Proteomes" id="UP001433268">
    <property type="component" value="Unassembled WGS sequence"/>
</dbReference>